<evidence type="ECO:0000256" key="9">
    <source>
        <dbReference type="SAM" id="Phobius"/>
    </source>
</evidence>
<dbReference type="Pfam" id="PF00672">
    <property type="entry name" value="HAMP"/>
    <property type="match status" value="1"/>
</dbReference>
<dbReference type="Gene3D" id="6.10.340.10">
    <property type="match status" value="1"/>
</dbReference>
<reference evidence="12 13" key="1">
    <citation type="submission" date="2020-08" db="EMBL/GenBank/DDBJ databases">
        <title>Genomic Encyclopedia of Type Strains, Phase IV (KMG-IV): sequencing the most valuable type-strain genomes for metagenomic binning, comparative biology and taxonomic classification.</title>
        <authorList>
            <person name="Goeker M."/>
        </authorList>
    </citation>
    <scope>NUCLEOTIDE SEQUENCE [LARGE SCALE GENOMIC DNA]</scope>
    <source>
        <strain evidence="12 13">DSM 15867</strain>
    </source>
</reference>
<dbReference type="Pfam" id="PF02518">
    <property type="entry name" value="HATPase_c"/>
    <property type="match status" value="1"/>
</dbReference>
<feature type="domain" description="HAMP" evidence="11">
    <location>
        <begin position="280"/>
        <end position="333"/>
    </location>
</feature>
<dbReference type="InterPro" id="IPR005467">
    <property type="entry name" value="His_kinase_dom"/>
</dbReference>
<feature type="domain" description="Histidine kinase" evidence="10">
    <location>
        <begin position="472"/>
        <end position="598"/>
    </location>
</feature>
<feature type="transmembrane region" description="Helical" evidence="9">
    <location>
        <begin position="255"/>
        <end position="274"/>
    </location>
</feature>
<dbReference type="GO" id="GO:0005524">
    <property type="term" value="F:ATP binding"/>
    <property type="evidence" value="ECO:0007669"/>
    <property type="project" value="UniProtKB-KW"/>
</dbReference>
<evidence type="ECO:0000256" key="5">
    <source>
        <dbReference type="ARBA" id="ARBA00022679"/>
    </source>
</evidence>
<dbReference type="PROSITE" id="PS50109">
    <property type="entry name" value="HIS_KIN"/>
    <property type="match status" value="1"/>
</dbReference>
<keyword evidence="6" id="KW-0547">Nucleotide-binding</keyword>
<dbReference type="SMART" id="SM00387">
    <property type="entry name" value="HATPase_c"/>
    <property type="match status" value="1"/>
</dbReference>
<dbReference type="AlphaFoldDB" id="A0A7W7AFT8"/>
<proteinExistence type="predicted"/>
<dbReference type="InterPro" id="IPR036890">
    <property type="entry name" value="HATPase_C_sf"/>
</dbReference>
<evidence type="ECO:0000256" key="4">
    <source>
        <dbReference type="ARBA" id="ARBA00022553"/>
    </source>
</evidence>
<evidence type="ECO:0000256" key="1">
    <source>
        <dbReference type="ARBA" id="ARBA00000085"/>
    </source>
</evidence>
<dbReference type="SMART" id="SM00304">
    <property type="entry name" value="HAMP"/>
    <property type="match status" value="1"/>
</dbReference>
<evidence type="ECO:0000259" key="11">
    <source>
        <dbReference type="PROSITE" id="PS50885"/>
    </source>
</evidence>
<keyword evidence="5" id="KW-0808">Transferase</keyword>
<comment type="caution">
    <text evidence="12">The sequence shown here is derived from an EMBL/GenBank/DDBJ whole genome shotgun (WGS) entry which is preliminary data.</text>
</comment>
<evidence type="ECO:0000313" key="13">
    <source>
        <dbReference type="Proteomes" id="UP000574769"/>
    </source>
</evidence>
<dbReference type="GO" id="GO:0004673">
    <property type="term" value="F:protein histidine kinase activity"/>
    <property type="evidence" value="ECO:0007669"/>
    <property type="project" value="UniProtKB-EC"/>
</dbReference>
<protein>
    <recommendedName>
        <fullName evidence="3">histidine kinase</fullName>
        <ecNumber evidence="3">2.7.13.3</ecNumber>
    </recommendedName>
</protein>
<dbReference type="Gene3D" id="3.30.565.10">
    <property type="entry name" value="Histidine kinase-like ATPase, C-terminal domain"/>
    <property type="match status" value="1"/>
</dbReference>
<dbReference type="EMBL" id="JACHNY010000001">
    <property type="protein sequence ID" value="MBB4616258.1"/>
    <property type="molecule type" value="Genomic_DNA"/>
</dbReference>
<dbReference type="CDD" id="cd06225">
    <property type="entry name" value="HAMP"/>
    <property type="match status" value="1"/>
</dbReference>
<organism evidence="12 13">
    <name type="scientific">Sphingomonas abaci</name>
    <dbReference type="NCBI Taxonomy" id="237611"/>
    <lineage>
        <taxon>Bacteria</taxon>
        <taxon>Pseudomonadati</taxon>
        <taxon>Pseudomonadota</taxon>
        <taxon>Alphaproteobacteria</taxon>
        <taxon>Sphingomonadales</taxon>
        <taxon>Sphingomonadaceae</taxon>
        <taxon>Sphingomonas</taxon>
    </lineage>
</organism>
<dbReference type="EC" id="2.7.13.3" evidence="3"/>
<comment type="catalytic activity">
    <reaction evidence="1">
        <text>ATP + protein L-histidine = ADP + protein N-phospho-L-histidine.</text>
        <dbReference type="EC" id="2.7.13.3"/>
    </reaction>
</comment>
<evidence type="ECO:0000256" key="3">
    <source>
        <dbReference type="ARBA" id="ARBA00012438"/>
    </source>
</evidence>
<evidence type="ECO:0000313" key="12">
    <source>
        <dbReference type="EMBL" id="MBB4616258.1"/>
    </source>
</evidence>
<dbReference type="Proteomes" id="UP000574769">
    <property type="component" value="Unassembled WGS sequence"/>
</dbReference>
<dbReference type="InterPro" id="IPR050980">
    <property type="entry name" value="2C_sensor_his_kinase"/>
</dbReference>
<dbReference type="SUPFAM" id="SSF158472">
    <property type="entry name" value="HAMP domain-like"/>
    <property type="match status" value="1"/>
</dbReference>
<dbReference type="RefSeq" id="WP_184110967.1">
    <property type="nucleotide sequence ID" value="NZ_JACHNY010000001.1"/>
</dbReference>
<keyword evidence="4" id="KW-0597">Phosphoprotein</keyword>
<dbReference type="PANTHER" id="PTHR44936">
    <property type="entry name" value="SENSOR PROTEIN CREC"/>
    <property type="match status" value="1"/>
</dbReference>
<keyword evidence="9" id="KW-0812">Transmembrane</keyword>
<keyword evidence="13" id="KW-1185">Reference proteome</keyword>
<name>A0A7W7AFT8_9SPHN</name>
<gene>
    <name evidence="12" type="ORF">GGQ96_000364</name>
</gene>
<sequence>MGGDGDRRLMPWRRRRRRRRLRGGPRSLGRRLVLLLSVTGLAGAVAITLLLTAIITPSFDTLEERGLIRDVARLRTGIAATAARTEHAAHDLAVRGAPIRLTPGAAVARIAADGRPEAQVGDAAGRARLGALLRDQSSASWLEGKAIARGFAITDGALVAVGLARPRPQGPAILLVRPVRLDRWAGTRRAAVRLSPPAPGTGMGTGVGAGTGIEPLAWSWRTVAVRLPLAGPDGRTVAVAHMDLPRDMAMLGRRMLLLSAAGSTLLLLGLLLVLRRAIARHVLDPLARVEHHMQRVRASAMLTPLDDGGRRDEIGALTASLNAMLGQLHDLHARIEAQSFALGQSDSAVAVMHNVRNALGPISTILSRSSGARPGADRAMLDRALSELALPDLEPERRQRLAAFVAAALDADARDRAGIAADAAAGREALAHVLEVIGAHQAEADGRPPLEPCDIVALVARQASIAQYAPAVSIALSLPAGPVMVRANRLLLAQVLGNLVGNAVEAIIAAGLGRGRISVSAVADAARVTVTIRDDGAGFAPGSDVTLFRRGYSTRADRRGGLGLHWCANTMAAMEGTLDLRSAGHGLGAEAVLTLPRP</sequence>
<evidence type="ECO:0000256" key="6">
    <source>
        <dbReference type="ARBA" id="ARBA00022741"/>
    </source>
</evidence>
<dbReference type="SUPFAM" id="SSF55874">
    <property type="entry name" value="ATPase domain of HSP90 chaperone/DNA topoisomerase II/histidine kinase"/>
    <property type="match status" value="1"/>
</dbReference>
<dbReference type="PANTHER" id="PTHR44936:SF10">
    <property type="entry name" value="SENSOR PROTEIN RSTB"/>
    <property type="match status" value="1"/>
</dbReference>
<keyword evidence="9" id="KW-1133">Transmembrane helix</keyword>
<dbReference type="GO" id="GO:0007165">
    <property type="term" value="P:signal transduction"/>
    <property type="evidence" value="ECO:0007669"/>
    <property type="project" value="InterPro"/>
</dbReference>
<keyword evidence="7 12" id="KW-0418">Kinase</keyword>
<comment type="subcellular location">
    <subcellularLocation>
        <location evidence="2">Membrane</location>
    </subcellularLocation>
</comment>
<keyword evidence="8" id="KW-0067">ATP-binding</keyword>
<evidence type="ECO:0000259" key="10">
    <source>
        <dbReference type="PROSITE" id="PS50109"/>
    </source>
</evidence>
<evidence type="ECO:0000256" key="2">
    <source>
        <dbReference type="ARBA" id="ARBA00004370"/>
    </source>
</evidence>
<dbReference type="PROSITE" id="PS50885">
    <property type="entry name" value="HAMP"/>
    <property type="match status" value="1"/>
</dbReference>
<dbReference type="InterPro" id="IPR003660">
    <property type="entry name" value="HAMP_dom"/>
</dbReference>
<dbReference type="InterPro" id="IPR003594">
    <property type="entry name" value="HATPase_dom"/>
</dbReference>
<accession>A0A7W7AFT8</accession>
<evidence type="ECO:0000256" key="8">
    <source>
        <dbReference type="ARBA" id="ARBA00022840"/>
    </source>
</evidence>
<evidence type="ECO:0000256" key="7">
    <source>
        <dbReference type="ARBA" id="ARBA00022777"/>
    </source>
</evidence>
<dbReference type="GO" id="GO:0016020">
    <property type="term" value="C:membrane"/>
    <property type="evidence" value="ECO:0007669"/>
    <property type="project" value="UniProtKB-SubCell"/>
</dbReference>
<keyword evidence="9" id="KW-0472">Membrane</keyword>